<name>A0A4Q7J1S9_9PSEU</name>
<evidence type="ECO:0000313" key="1">
    <source>
        <dbReference type="EMBL" id="RZQ61370.1"/>
    </source>
</evidence>
<comment type="caution">
    <text evidence="1">The sequence shown here is derived from an EMBL/GenBank/DDBJ whole genome shotgun (WGS) entry which is preliminary data.</text>
</comment>
<dbReference type="EMBL" id="SFCC01000012">
    <property type="protein sequence ID" value="RZQ61370.1"/>
    <property type="molecule type" value="Genomic_DNA"/>
</dbReference>
<dbReference type="AlphaFoldDB" id="A0A4Q7J1S9"/>
<dbReference type="Proteomes" id="UP000292003">
    <property type="component" value="Unassembled WGS sequence"/>
</dbReference>
<gene>
    <name evidence="1" type="ORF">EWH70_23540</name>
</gene>
<dbReference type="RefSeq" id="WP_130477673.1">
    <property type="nucleotide sequence ID" value="NZ_SFCC01000012.1"/>
</dbReference>
<protein>
    <submittedName>
        <fullName evidence="1">Uncharacterized protein</fullName>
    </submittedName>
</protein>
<evidence type="ECO:0000313" key="2">
    <source>
        <dbReference type="Proteomes" id="UP000292003"/>
    </source>
</evidence>
<sequence>MATNRTIGEPADNDEAAVRRARKHAAVDAVLTAWERDPSSGLTREEVNAEIRAVRDATGS</sequence>
<accession>A0A4Q7J1S9</accession>
<proteinExistence type="predicted"/>
<organism evidence="1 2">
    <name type="scientific">Amycolatopsis suaedae</name>
    <dbReference type="NCBI Taxonomy" id="2510978"/>
    <lineage>
        <taxon>Bacteria</taxon>
        <taxon>Bacillati</taxon>
        <taxon>Actinomycetota</taxon>
        <taxon>Actinomycetes</taxon>
        <taxon>Pseudonocardiales</taxon>
        <taxon>Pseudonocardiaceae</taxon>
        <taxon>Amycolatopsis</taxon>
    </lineage>
</organism>
<reference evidence="1 2" key="1">
    <citation type="submission" date="2019-02" db="EMBL/GenBank/DDBJ databases">
        <title>Draft genome sequence of Amycolatopsis sp. 8-3EHSu isolated from roots of Suaeda maritima.</title>
        <authorList>
            <person name="Duangmal K."/>
            <person name="Chantavorakit T."/>
        </authorList>
    </citation>
    <scope>NUCLEOTIDE SEQUENCE [LARGE SCALE GENOMIC DNA]</scope>
    <source>
        <strain evidence="1 2">8-3EHSu</strain>
    </source>
</reference>
<keyword evidence="2" id="KW-1185">Reference proteome</keyword>